<protein>
    <recommendedName>
        <fullName evidence="2 13">Dihydrolipoyl dehydrogenase</fullName>
        <ecNumber evidence="2 13">1.8.1.4</ecNumber>
    </recommendedName>
</protein>
<dbReference type="GO" id="GO:0050660">
    <property type="term" value="F:flavin adenine dinucleotide binding"/>
    <property type="evidence" value="ECO:0007669"/>
    <property type="project" value="InterPro"/>
</dbReference>
<feature type="binding site" evidence="11">
    <location>
        <position position="53"/>
    </location>
    <ligand>
        <name>FAD</name>
        <dbReference type="ChEBI" id="CHEBI:57692"/>
    </ligand>
</feature>
<evidence type="ECO:0000256" key="4">
    <source>
        <dbReference type="ARBA" id="ARBA00022827"/>
    </source>
</evidence>
<feature type="domain" description="Pyridine nucleotide-disulphide oxidoreductase dimerisation" evidence="14">
    <location>
        <begin position="345"/>
        <end position="454"/>
    </location>
</feature>
<evidence type="ECO:0000256" key="5">
    <source>
        <dbReference type="ARBA" id="ARBA00023002"/>
    </source>
</evidence>
<dbReference type="PIRSF" id="PIRSF000350">
    <property type="entry name" value="Mercury_reductase_MerA"/>
    <property type="match status" value="1"/>
</dbReference>
<dbReference type="NCBIfam" id="TIGR01350">
    <property type="entry name" value="lipoamide_DH"/>
    <property type="match status" value="1"/>
</dbReference>
<dbReference type="Pfam" id="PF07992">
    <property type="entry name" value="Pyr_redox_2"/>
    <property type="match status" value="1"/>
</dbReference>
<evidence type="ECO:0000256" key="11">
    <source>
        <dbReference type="PIRSR" id="PIRSR000350-3"/>
    </source>
</evidence>
<comment type="caution">
    <text evidence="16">The sequence shown here is derived from an EMBL/GenBank/DDBJ whole genome shotgun (WGS) entry which is preliminary data.</text>
</comment>
<dbReference type="AlphaFoldDB" id="A0A538U6I5"/>
<evidence type="ECO:0000256" key="7">
    <source>
        <dbReference type="ARBA" id="ARBA00023157"/>
    </source>
</evidence>
<dbReference type="PRINTS" id="PR00368">
    <property type="entry name" value="FADPNR"/>
</dbReference>
<dbReference type="Gene3D" id="3.30.390.30">
    <property type="match status" value="1"/>
</dbReference>
<dbReference type="PRINTS" id="PR00411">
    <property type="entry name" value="PNDRDTASEI"/>
</dbReference>
<dbReference type="Pfam" id="PF02852">
    <property type="entry name" value="Pyr_redox_dim"/>
    <property type="match status" value="1"/>
</dbReference>
<dbReference type="InterPro" id="IPR006258">
    <property type="entry name" value="Lipoamide_DH"/>
</dbReference>
<dbReference type="GO" id="GO:0004148">
    <property type="term" value="F:dihydrolipoyl dehydrogenase (NADH) activity"/>
    <property type="evidence" value="ECO:0007669"/>
    <property type="project" value="UniProtKB-EC"/>
</dbReference>
<dbReference type="InterPro" id="IPR001100">
    <property type="entry name" value="Pyr_nuc-diS_OxRdtase"/>
</dbReference>
<keyword evidence="4 11" id="KW-0274">FAD</keyword>
<keyword evidence="5 13" id="KW-0560">Oxidoreductase</keyword>
<feature type="binding site" evidence="11">
    <location>
        <position position="270"/>
    </location>
    <ligand>
        <name>NAD(+)</name>
        <dbReference type="ChEBI" id="CHEBI:57540"/>
    </ligand>
</feature>
<dbReference type="InterPro" id="IPR023753">
    <property type="entry name" value="FAD/NAD-binding_dom"/>
</dbReference>
<feature type="binding site" evidence="11">
    <location>
        <position position="311"/>
    </location>
    <ligand>
        <name>FAD</name>
        <dbReference type="ChEBI" id="CHEBI:57692"/>
    </ligand>
</feature>
<evidence type="ECO:0000259" key="15">
    <source>
        <dbReference type="Pfam" id="PF07992"/>
    </source>
</evidence>
<dbReference type="GO" id="GO:0006103">
    <property type="term" value="P:2-oxoglutarate metabolic process"/>
    <property type="evidence" value="ECO:0007669"/>
    <property type="project" value="TreeGrafter"/>
</dbReference>
<dbReference type="InterPro" id="IPR016156">
    <property type="entry name" value="FAD/NAD-linked_Rdtase_dimer_sf"/>
</dbReference>
<dbReference type="SUPFAM" id="SSF55424">
    <property type="entry name" value="FAD/NAD-linked reductases, dimerisation (C-terminal) domain"/>
    <property type="match status" value="1"/>
</dbReference>
<evidence type="ECO:0000256" key="1">
    <source>
        <dbReference type="ARBA" id="ARBA00007532"/>
    </source>
</evidence>
<comment type="similarity">
    <text evidence="1 13">Belongs to the class-I pyridine nucleotide-disulfide oxidoreductase family.</text>
</comment>
<dbReference type="GO" id="GO:0005737">
    <property type="term" value="C:cytoplasm"/>
    <property type="evidence" value="ECO:0007669"/>
    <property type="project" value="UniProtKB-ARBA"/>
</dbReference>
<keyword evidence="7" id="KW-1015">Disulfide bond</keyword>
<evidence type="ECO:0000256" key="13">
    <source>
        <dbReference type="RuleBase" id="RU003692"/>
    </source>
</evidence>
<proteinExistence type="inferred from homology"/>
<evidence type="ECO:0000256" key="6">
    <source>
        <dbReference type="ARBA" id="ARBA00023027"/>
    </source>
</evidence>
<accession>A0A538U6I5</accession>
<name>A0A538U6I5_UNCEI</name>
<reference evidence="16 17" key="1">
    <citation type="journal article" date="2019" name="Nat. Microbiol.">
        <title>Mediterranean grassland soil C-N compound turnover is dependent on rainfall and depth, and is mediated by genomically divergent microorganisms.</title>
        <authorList>
            <person name="Diamond S."/>
            <person name="Andeer P.F."/>
            <person name="Li Z."/>
            <person name="Crits-Christoph A."/>
            <person name="Burstein D."/>
            <person name="Anantharaman K."/>
            <person name="Lane K.R."/>
            <person name="Thomas B.C."/>
            <person name="Pan C."/>
            <person name="Northen T.R."/>
            <person name="Banfield J.F."/>
        </authorList>
    </citation>
    <scope>NUCLEOTIDE SEQUENCE [LARGE SCALE GENOMIC DNA]</scope>
    <source>
        <strain evidence="16">WS_10</strain>
    </source>
</reference>
<organism evidence="16 17">
    <name type="scientific">Eiseniibacteriota bacterium</name>
    <dbReference type="NCBI Taxonomy" id="2212470"/>
    <lineage>
        <taxon>Bacteria</taxon>
        <taxon>Candidatus Eiseniibacteriota</taxon>
    </lineage>
</organism>
<sequence length="475" mass="50187">MSEPVRFQVVVVGTGPGGYVAAIRAAQLGLRTAVVEKDQLGGTCLNWGCIPTKAWIVTAHLYEMIRRAREFGIEVGEPRIDWGLLVERKNKVVGQLTGGVKQLLQGRKVDILFGAAALTAPGLLTITGASGEKREIVAENVILATGAQATLPPGFELEGERVITSQEALDLSHQPGRIAVLGGGVVGCEFACFFATIGSDVTLIEMLPRLVPAEDDEIAQALEREMKKQKIAIHTNTKVESLGEGNGGAVRLTLAGGKTIDVDTVLVATGRKPSADGLGLEAMGIARGDRGKIVVNDRLQTSARNVYAIGDVTDIRQLAHFASAQGKAAAEIIAGHPAQTNWRAVPAATFTSPEIASVGLTEREARTEGRTLKIGRFPFRAHGRNIADGELQGFVKLVVDAYTDQVLGAHILGARASELIHECSLAIAADLDAKDLAHAIHAHPTLTETLGEAAEDVEGLAIHLIRQDARAAARG</sequence>
<evidence type="ECO:0000256" key="10">
    <source>
        <dbReference type="PIRSR" id="PIRSR000350-2"/>
    </source>
</evidence>
<evidence type="ECO:0000256" key="2">
    <source>
        <dbReference type="ARBA" id="ARBA00012608"/>
    </source>
</evidence>
<dbReference type="EMBL" id="VBPA01000123">
    <property type="protein sequence ID" value="TMQ71477.1"/>
    <property type="molecule type" value="Genomic_DNA"/>
</dbReference>
<dbReference type="Gene3D" id="3.50.50.60">
    <property type="entry name" value="FAD/NAD(P)-binding domain"/>
    <property type="match status" value="2"/>
</dbReference>
<dbReference type="InterPro" id="IPR050151">
    <property type="entry name" value="Class-I_Pyr_Nuc-Dis_Oxidored"/>
</dbReference>
<dbReference type="Proteomes" id="UP000319836">
    <property type="component" value="Unassembled WGS sequence"/>
</dbReference>
<comment type="cofactor">
    <cofactor evidence="11 13">
        <name>FAD</name>
        <dbReference type="ChEBI" id="CHEBI:57692"/>
    </cofactor>
    <text evidence="11 13">Binds 1 FAD per subunit.</text>
</comment>
<feature type="binding site" evidence="11">
    <location>
        <position position="205"/>
    </location>
    <ligand>
        <name>NAD(+)</name>
        <dbReference type="ChEBI" id="CHEBI:57540"/>
    </ligand>
</feature>
<dbReference type="InterPro" id="IPR036188">
    <property type="entry name" value="FAD/NAD-bd_sf"/>
</dbReference>
<evidence type="ECO:0000256" key="9">
    <source>
        <dbReference type="ARBA" id="ARBA00049187"/>
    </source>
</evidence>
<feature type="binding site" evidence="11">
    <location>
        <begin position="182"/>
        <end position="189"/>
    </location>
    <ligand>
        <name>NAD(+)</name>
        <dbReference type="ChEBI" id="CHEBI:57540"/>
    </ligand>
</feature>
<evidence type="ECO:0000256" key="8">
    <source>
        <dbReference type="ARBA" id="ARBA00023284"/>
    </source>
</evidence>
<evidence type="ECO:0000313" key="16">
    <source>
        <dbReference type="EMBL" id="TMQ71477.1"/>
    </source>
</evidence>
<keyword evidence="8 13" id="KW-0676">Redox-active center</keyword>
<feature type="domain" description="FAD/NAD(P)-binding" evidence="15">
    <location>
        <begin position="7"/>
        <end position="326"/>
    </location>
</feature>
<dbReference type="EC" id="1.8.1.4" evidence="2 13"/>
<comment type="miscellaneous">
    <text evidence="13">The active site is a redox-active disulfide bond.</text>
</comment>
<dbReference type="PANTHER" id="PTHR22912:SF151">
    <property type="entry name" value="DIHYDROLIPOYL DEHYDROGENASE, MITOCHONDRIAL"/>
    <property type="match status" value="1"/>
</dbReference>
<evidence type="ECO:0000256" key="12">
    <source>
        <dbReference type="PIRSR" id="PIRSR000350-4"/>
    </source>
</evidence>
<dbReference type="PANTHER" id="PTHR22912">
    <property type="entry name" value="DISULFIDE OXIDOREDUCTASE"/>
    <property type="match status" value="1"/>
</dbReference>
<dbReference type="SUPFAM" id="SSF51905">
    <property type="entry name" value="FAD/NAD(P)-binding domain"/>
    <property type="match status" value="1"/>
</dbReference>
<evidence type="ECO:0000313" key="17">
    <source>
        <dbReference type="Proteomes" id="UP000319836"/>
    </source>
</evidence>
<dbReference type="FunFam" id="3.30.390.30:FF:000001">
    <property type="entry name" value="Dihydrolipoyl dehydrogenase"/>
    <property type="match status" value="1"/>
</dbReference>
<feature type="disulfide bond" description="Redox-active" evidence="12">
    <location>
        <begin position="44"/>
        <end position="49"/>
    </location>
</feature>
<comment type="catalytic activity">
    <reaction evidence="9 13">
        <text>N(6)-[(R)-dihydrolipoyl]-L-lysyl-[protein] + NAD(+) = N(6)-[(R)-lipoyl]-L-lysyl-[protein] + NADH + H(+)</text>
        <dbReference type="Rhea" id="RHEA:15045"/>
        <dbReference type="Rhea" id="RHEA-COMP:10474"/>
        <dbReference type="Rhea" id="RHEA-COMP:10475"/>
        <dbReference type="ChEBI" id="CHEBI:15378"/>
        <dbReference type="ChEBI" id="CHEBI:57540"/>
        <dbReference type="ChEBI" id="CHEBI:57945"/>
        <dbReference type="ChEBI" id="CHEBI:83099"/>
        <dbReference type="ChEBI" id="CHEBI:83100"/>
        <dbReference type="EC" id="1.8.1.4"/>
    </reaction>
</comment>
<evidence type="ECO:0000259" key="14">
    <source>
        <dbReference type="Pfam" id="PF02852"/>
    </source>
</evidence>
<gene>
    <name evidence="16" type="primary">lpdA</name>
    <name evidence="16" type="ORF">E6K80_05500</name>
</gene>
<dbReference type="InterPro" id="IPR012999">
    <property type="entry name" value="Pyr_OxRdtase_I_AS"/>
</dbReference>
<evidence type="ECO:0000256" key="3">
    <source>
        <dbReference type="ARBA" id="ARBA00022630"/>
    </source>
</evidence>
<keyword evidence="3 13" id="KW-0285">Flavoprotein</keyword>
<feature type="active site" description="Proton acceptor" evidence="10">
    <location>
        <position position="443"/>
    </location>
</feature>
<dbReference type="InterPro" id="IPR004099">
    <property type="entry name" value="Pyr_nucl-diS_OxRdtase_dimer"/>
</dbReference>
<keyword evidence="11" id="KW-0547">Nucleotide-binding</keyword>
<dbReference type="PROSITE" id="PS00076">
    <property type="entry name" value="PYRIDINE_REDOX_1"/>
    <property type="match status" value="1"/>
</dbReference>
<keyword evidence="6 11" id="KW-0520">NAD</keyword>